<dbReference type="Proteomes" id="UP000183656">
    <property type="component" value="Unassembled WGS sequence"/>
</dbReference>
<name>A0A1I7J3P6_9BURK</name>
<proteinExistence type="predicted"/>
<reference evidence="2 3" key="1">
    <citation type="submission" date="2016-10" db="EMBL/GenBank/DDBJ databases">
        <authorList>
            <person name="de Groot N.N."/>
        </authorList>
    </citation>
    <scope>NUCLEOTIDE SEQUENCE [LARGE SCALE GENOMIC DNA]</scope>
    <source>
        <strain evidence="2 3">R-24608</strain>
    </source>
</reference>
<dbReference type="SUPFAM" id="SSF88697">
    <property type="entry name" value="PUA domain-like"/>
    <property type="match status" value="1"/>
</dbReference>
<dbReference type="InterPro" id="IPR015947">
    <property type="entry name" value="PUA-like_sf"/>
</dbReference>
<dbReference type="PANTHER" id="PTHR46732">
    <property type="entry name" value="ATP-DEPENDENT PROTEASE LA (LON) DOMAIN PROTEIN"/>
    <property type="match status" value="1"/>
</dbReference>
<gene>
    <name evidence="2" type="ORF">SAMN04489707_10228</name>
</gene>
<feature type="domain" description="Lon N-terminal" evidence="1">
    <location>
        <begin position="7"/>
        <end position="208"/>
    </location>
</feature>
<dbReference type="InterPro" id="IPR003111">
    <property type="entry name" value="Lon_prtase_N"/>
</dbReference>
<dbReference type="AlphaFoldDB" id="A0A1I7J3P6"/>
<dbReference type="Gene3D" id="2.30.130.40">
    <property type="entry name" value="LON domain-like"/>
    <property type="match status" value="1"/>
</dbReference>
<evidence type="ECO:0000313" key="2">
    <source>
        <dbReference type="EMBL" id="SFU79761.1"/>
    </source>
</evidence>
<dbReference type="PANTHER" id="PTHR46732:SF8">
    <property type="entry name" value="ATP-DEPENDENT PROTEASE LA (LON) DOMAIN PROTEIN"/>
    <property type="match status" value="1"/>
</dbReference>
<keyword evidence="3" id="KW-1185">Reference proteome</keyword>
<organism evidence="2 3">
    <name type="scientific">Paenacidovorax caeni</name>
    <dbReference type="NCBI Taxonomy" id="343013"/>
    <lineage>
        <taxon>Bacteria</taxon>
        <taxon>Pseudomonadati</taxon>
        <taxon>Pseudomonadota</taxon>
        <taxon>Betaproteobacteria</taxon>
        <taxon>Burkholderiales</taxon>
        <taxon>Comamonadaceae</taxon>
        <taxon>Paenacidovorax</taxon>
    </lineage>
</organism>
<protein>
    <recommendedName>
        <fullName evidence="1">Lon N-terminal domain-containing protein</fullName>
    </recommendedName>
</protein>
<dbReference type="OrthoDB" id="8558970at2"/>
<dbReference type="Pfam" id="PF02190">
    <property type="entry name" value="LON_substr_bdg"/>
    <property type="match status" value="1"/>
</dbReference>
<dbReference type="PROSITE" id="PS51787">
    <property type="entry name" value="LON_N"/>
    <property type="match status" value="1"/>
</dbReference>
<accession>A0A1I7J3P6</accession>
<dbReference type="SMART" id="SM00464">
    <property type="entry name" value="LON"/>
    <property type="match status" value="1"/>
</dbReference>
<sequence length="211" mass="23145">MAHPLTLTSLPLFPLETVLFPGGTLPLRVFEVRYLDMVRKCQRAGAPFGVVALASGREVRQAGAPQEQFHDVGTLAAIAQLQSPQPGLVTLNAHGTLRFRVRQSHQLPHGLWVADVEQLDADTPAPVPADLRRFATALAHVLQTLHDRQPETERTPPATPAQLDDCGWVANRWCELLPVPLPLKQRLMALDNPLVRLELVGDVLDRTGIAP</sequence>
<evidence type="ECO:0000313" key="3">
    <source>
        <dbReference type="Proteomes" id="UP000183656"/>
    </source>
</evidence>
<dbReference type="EMBL" id="FPBX01000022">
    <property type="protein sequence ID" value="SFU79761.1"/>
    <property type="molecule type" value="Genomic_DNA"/>
</dbReference>
<dbReference type="STRING" id="343013.SAMN04489707_10228"/>
<evidence type="ECO:0000259" key="1">
    <source>
        <dbReference type="PROSITE" id="PS51787"/>
    </source>
</evidence>
<dbReference type="RefSeq" id="WP_054256473.1">
    <property type="nucleotide sequence ID" value="NZ_CYIG01000019.1"/>
</dbReference>
<dbReference type="Gene3D" id="1.10.4060.10">
    <property type="entry name" value="BPP1347 like domain"/>
    <property type="match status" value="1"/>
</dbReference>
<dbReference type="InterPro" id="IPR046336">
    <property type="entry name" value="Lon_prtase_N_sf"/>
</dbReference>